<evidence type="ECO:0000259" key="17">
    <source>
        <dbReference type="PROSITE" id="PS51194"/>
    </source>
</evidence>
<dbReference type="SUPFAM" id="SSF46600">
    <property type="entry name" value="C-terminal UvrC-binding domain of UvrB"/>
    <property type="match status" value="1"/>
</dbReference>
<evidence type="ECO:0000259" key="15">
    <source>
        <dbReference type="PROSITE" id="PS50151"/>
    </source>
</evidence>
<dbReference type="SUPFAM" id="SSF52540">
    <property type="entry name" value="P-loop containing nucleoside triphosphate hydrolases"/>
    <property type="match status" value="2"/>
</dbReference>
<dbReference type="CDD" id="cd18790">
    <property type="entry name" value="SF2_C_UvrB"/>
    <property type="match status" value="1"/>
</dbReference>
<evidence type="ECO:0000313" key="19">
    <source>
        <dbReference type="Proteomes" id="UP000237947"/>
    </source>
</evidence>
<dbReference type="InterPro" id="IPR001943">
    <property type="entry name" value="UVR_dom"/>
</dbReference>
<dbReference type="EMBL" id="CP027226">
    <property type="protein sequence ID" value="AVM42058.1"/>
    <property type="molecule type" value="Genomic_DNA"/>
</dbReference>
<keyword evidence="8 12" id="KW-0267">Excision nuclease</keyword>
<keyword evidence="5 12" id="KW-0227">DNA damage</keyword>
<dbReference type="InterPro" id="IPR006935">
    <property type="entry name" value="Helicase/UvrB_N"/>
</dbReference>
<dbReference type="Gene3D" id="4.10.860.10">
    <property type="entry name" value="UVR domain"/>
    <property type="match status" value="1"/>
</dbReference>
<comment type="subunit">
    <text evidence="10 12 13">Forms a heterotetramer with UvrA during the search for lesions. Interacts with UvrC in an incision complex.</text>
</comment>
<evidence type="ECO:0000313" key="18">
    <source>
        <dbReference type="EMBL" id="AVM42058.1"/>
    </source>
</evidence>
<dbReference type="HAMAP" id="MF_00204">
    <property type="entry name" value="UvrB"/>
    <property type="match status" value="1"/>
</dbReference>
<keyword evidence="6 12" id="KW-0228">DNA excision</keyword>
<comment type="similarity">
    <text evidence="2 12 13">Belongs to the UvrB family.</text>
</comment>
<dbReference type="InterPro" id="IPR014001">
    <property type="entry name" value="Helicase_ATP-bd"/>
</dbReference>
<evidence type="ECO:0000256" key="4">
    <source>
        <dbReference type="ARBA" id="ARBA00022741"/>
    </source>
</evidence>
<dbReference type="CDD" id="cd17916">
    <property type="entry name" value="DEXHc_UvrB"/>
    <property type="match status" value="1"/>
</dbReference>
<dbReference type="InterPro" id="IPR024759">
    <property type="entry name" value="UvrB_YAD/RRR_dom"/>
</dbReference>
<evidence type="ECO:0000256" key="1">
    <source>
        <dbReference type="ARBA" id="ARBA00004496"/>
    </source>
</evidence>
<dbReference type="NCBIfam" id="NF003673">
    <property type="entry name" value="PRK05298.1"/>
    <property type="match status" value="1"/>
</dbReference>
<keyword evidence="7 12" id="KW-0067">ATP-binding</keyword>
<organism evidence="18 19">
    <name type="scientific">Fastidiosipila sanguinis</name>
    <dbReference type="NCBI Taxonomy" id="236753"/>
    <lineage>
        <taxon>Bacteria</taxon>
        <taxon>Bacillati</taxon>
        <taxon>Bacillota</taxon>
        <taxon>Clostridia</taxon>
        <taxon>Eubacteriales</taxon>
        <taxon>Oscillospiraceae</taxon>
        <taxon>Fastidiosipila</taxon>
    </lineage>
</organism>
<dbReference type="Gene3D" id="3.40.50.300">
    <property type="entry name" value="P-loop containing nucleotide triphosphate hydrolases"/>
    <property type="match status" value="3"/>
</dbReference>
<dbReference type="Pfam" id="PF17757">
    <property type="entry name" value="UvrB_inter"/>
    <property type="match status" value="1"/>
</dbReference>
<dbReference type="PROSITE" id="PS50151">
    <property type="entry name" value="UVR"/>
    <property type="match status" value="1"/>
</dbReference>
<dbReference type="SMART" id="SM00487">
    <property type="entry name" value="DEXDc"/>
    <property type="match status" value="1"/>
</dbReference>
<dbReference type="PANTHER" id="PTHR24029:SF0">
    <property type="entry name" value="UVRABC SYSTEM PROTEIN B"/>
    <property type="match status" value="1"/>
</dbReference>
<keyword evidence="3 12" id="KW-0963">Cytoplasm</keyword>
<dbReference type="GO" id="GO:0003677">
    <property type="term" value="F:DNA binding"/>
    <property type="evidence" value="ECO:0007669"/>
    <property type="project" value="UniProtKB-UniRule"/>
</dbReference>
<protein>
    <recommendedName>
        <fullName evidence="11 12">UvrABC system protein B</fullName>
        <shortName evidence="12">Protein UvrB</shortName>
    </recommendedName>
    <alternativeName>
        <fullName evidence="12">Excinuclease ABC subunit B</fullName>
    </alternativeName>
</protein>
<dbReference type="GO" id="GO:0005737">
    <property type="term" value="C:cytoplasm"/>
    <property type="evidence" value="ECO:0007669"/>
    <property type="project" value="UniProtKB-SubCell"/>
</dbReference>
<evidence type="ECO:0000256" key="5">
    <source>
        <dbReference type="ARBA" id="ARBA00022763"/>
    </source>
</evidence>
<evidence type="ECO:0000256" key="12">
    <source>
        <dbReference type="HAMAP-Rule" id="MF_00204"/>
    </source>
</evidence>
<dbReference type="InterPro" id="IPR027417">
    <property type="entry name" value="P-loop_NTPase"/>
</dbReference>
<comment type="function">
    <text evidence="12">The UvrABC repair system catalyzes the recognition and processing of DNA lesions. A damage recognition complex composed of 2 UvrA and 2 UvrB subunits scans DNA for abnormalities. Upon binding of the UvrA(2)B(2) complex to a putative damaged site, the DNA wraps around one UvrB monomer. DNA wrap is dependent on ATP binding by UvrB and probably causes local melting of the DNA helix, facilitating insertion of UvrB beta-hairpin between the DNA strands. Then UvrB probes one DNA strand for the presence of a lesion. If a lesion is found the UvrA subunits dissociate and the UvrB-DNA preincision complex is formed. This complex is subsequently bound by UvrC and the second UvrB is released. If no lesion is found, the DNA wraps around the other UvrB subunit that will check the other stand for damage.</text>
</comment>
<evidence type="ECO:0000259" key="16">
    <source>
        <dbReference type="PROSITE" id="PS51192"/>
    </source>
</evidence>
<evidence type="ECO:0000256" key="9">
    <source>
        <dbReference type="ARBA" id="ARBA00023204"/>
    </source>
</evidence>
<sequence>MKKSGEKRILSKKKDFYSKDYQNNKFVLNSDFKPTGDQPEAINRLVEGINRGDHEQTLMGVTGSGKTFTMANVIELVQKPTLVIAQNKTLAGQLTEEFRTFFPNNAVEYFVSYYDYYQPEAYIPGTDTYIEKDSSINDEIDRMRHSATASLLERRDVIVVASVSCIYGLGNPEDYSELMLHLRSGMRIDRDELIAELVRLQYSRNDYELLRGTFRVKGDTVDIHPVNYENTFLRVSFFGDEIDQMLEMDRLSNKVLLARHYESITPASHYATTEATTQKAIKRIEAELEDRLTELRDEGKIVEAYRLEQRTRYDIEMLEETGFVKGIENYSRHFSERKAGDPPNTLIDFFPDDFLLMIDESHVTIPQIGGMAAGDRSRKNSLVDFGFRLPSAYDNRPLTAEEFFPKINQAIYVSATPGKYERAHSSQMVEQIIRPTGLVDPEISIRPISGQIEDLLGEIKATIARGERALIMTLTKRMAEDFTDFLQENGIKVQYLHSDVVNDERLAILRNLRSGKIDVIVGINLLREGLDLPEVSLIAILDADKEGFLRSTTSLIQIIGRAARNVNGKVIMYGDKITDSMFAAVQETNRRREIQEAYNKEHNITPQTIKKEIKNTLDTFEEIVNTEDLSVDIEIGKDSDSMQDKIDKMPFADLQKLIDRLEDEMRQAAAALEFENAAELRDLLIYARGAMARK</sequence>
<keyword evidence="9 12" id="KW-0234">DNA repair</keyword>
<dbReference type="Pfam" id="PF12344">
    <property type="entry name" value="UvrB"/>
    <property type="match status" value="1"/>
</dbReference>
<dbReference type="GO" id="GO:0009380">
    <property type="term" value="C:excinuclease repair complex"/>
    <property type="evidence" value="ECO:0007669"/>
    <property type="project" value="InterPro"/>
</dbReference>
<gene>
    <name evidence="12" type="primary">uvrB</name>
    <name evidence="18" type="ORF">C5Q98_01895</name>
</gene>
<dbReference type="Pfam" id="PF02151">
    <property type="entry name" value="UVR"/>
    <property type="match status" value="1"/>
</dbReference>
<feature type="binding site" evidence="12">
    <location>
        <begin position="60"/>
        <end position="67"/>
    </location>
    <ligand>
        <name>ATP</name>
        <dbReference type="ChEBI" id="CHEBI:30616"/>
    </ligand>
</feature>
<evidence type="ECO:0000256" key="2">
    <source>
        <dbReference type="ARBA" id="ARBA00008533"/>
    </source>
</evidence>
<keyword evidence="12 13" id="KW-0742">SOS response</keyword>
<feature type="domain" description="Helicase ATP-binding" evidence="16">
    <location>
        <begin position="47"/>
        <end position="204"/>
    </location>
</feature>
<dbReference type="OrthoDB" id="9806651at2"/>
<feature type="coiled-coil region" evidence="14">
    <location>
        <begin position="651"/>
        <end position="678"/>
    </location>
</feature>
<dbReference type="PROSITE" id="PS51194">
    <property type="entry name" value="HELICASE_CTER"/>
    <property type="match status" value="1"/>
</dbReference>
<dbReference type="PANTHER" id="PTHR24029">
    <property type="entry name" value="UVRABC SYSTEM PROTEIN B"/>
    <property type="match status" value="1"/>
</dbReference>
<evidence type="ECO:0000256" key="11">
    <source>
        <dbReference type="ARBA" id="ARBA00029504"/>
    </source>
</evidence>
<dbReference type="NCBIfam" id="TIGR00631">
    <property type="entry name" value="uvrb"/>
    <property type="match status" value="1"/>
</dbReference>
<dbReference type="InterPro" id="IPR004807">
    <property type="entry name" value="UvrB"/>
</dbReference>
<evidence type="ECO:0000256" key="13">
    <source>
        <dbReference type="RuleBase" id="RU003587"/>
    </source>
</evidence>
<feature type="short sequence motif" description="Beta-hairpin" evidence="12">
    <location>
        <begin position="113"/>
        <end position="136"/>
    </location>
</feature>
<dbReference type="GO" id="GO:0016887">
    <property type="term" value="F:ATP hydrolysis activity"/>
    <property type="evidence" value="ECO:0007669"/>
    <property type="project" value="InterPro"/>
</dbReference>
<dbReference type="GO" id="GO:0009381">
    <property type="term" value="F:excinuclease ABC activity"/>
    <property type="evidence" value="ECO:0007669"/>
    <property type="project" value="UniProtKB-UniRule"/>
</dbReference>
<keyword evidence="14" id="KW-0175">Coiled coil</keyword>
<proteinExistence type="inferred from homology"/>
<comment type="domain">
    <text evidence="12">The beta-hairpin motif is involved in DNA binding.</text>
</comment>
<accession>A0A2S0KM13</accession>
<dbReference type="AlphaFoldDB" id="A0A2S0KM13"/>
<evidence type="ECO:0000256" key="3">
    <source>
        <dbReference type="ARBA" id="ARBA00022490"/>
    </source>
</evidence>
<name>A0A2S0KM13_9FIRM</name>
<feature type="domain" description="UVR" evidence="15">
    <location>
        <begin position="655"/>
        <end position="690"/>
    </location>
</feature>
<dbReference type="Proteomes" id="UP000237947">
    <property type="component" value="Chromosome"/>
</dbReference>
<evidence type="ECO:0000256" key="6">
    <source>
        <dbReference type="ARBA" id="ARBA00022769"/>
    </source>
</evidence>
<evidence type="ECO:0000256" key="14">
    <source>
        <dbReference type="SAM" id="Coils"/>
    </source>
</evidence>
<evidence type="ECO:0000256" key="10">
    <source>
        <dbReference type="ARBA" id="ARBA00026033"/>
    </source>
</evidence>
<dbReference type="GO" id="GO:0009432">
    <property type="term" value="P:SOS response"/>
    <property type="evidence" value="ECO:0007669"/>
    <property type="project" value="UniProtKB-UniRule"/>
</dbReference>
<evidence type="ECO:0000256" key="7">
    <source>
        <dbReference type="ARBA" id="ARBA00022840"/>
    </source>
</evidence>
<dbReference type="InterPro" id="IPR001650">
    <property type="entry name" value="Helicase_C-like"/>
</dbReference>
<keyword evidence="19" id="KW-1185">Reference proteome</keyword>
<evidence type="ECO:0000256" key="8">
    <source>
        <dbReference type="ARBA" id="ARBA00022881"/>
    </source>
</evidence>
<dbReference type="PROSITE" id="PS51192">
    <property type="entry name" value="HELICASE_ATP_BIND_1"/>
    <property type="match status" value="1"/>
</dbReference>
<dbReference type="Pfam" id="PF04851">
    <property type="entry name" value="ResIII"/>
    <property type="match status" value="1"/>
</dbReference>
<dbReference type="KEGG" id="fsa:C5Q98_01895"/>
<dbReference type="GO" id="GO:0005524">
    <property type="term" value="F:ATP binding"/>
    <property type="evidence" value="ECO:0007669"/>
    <property type="project" value="UniProtKB-UniRule"/>
</dbReference>
<dbReference type="GO" id="GO:0006289">
    <property type="term" value="P:nucleotide-excision repair"/>
    <property type="evidence" value="ECO:0007669"/>
    <property type="project" value="UniProtKB-UniRule"/>
</dbReference>
<dbReference type="InterPro" id="IPR036876">
    <property type="entry name" value="UVR_dom_sf"/>
</dbReference>
<keyword evidence="4 12" id="KW-0547">Nucleotide-binding</keyword>
<dbReference type="SMART" id="SM00490">
    <property type="entry name" value="HELICc"/>
    <property type="match status" value="1"/>
</dbReference>
<comment type="subcellular location">
    <subcellularLocation>
        <location evidence="1 12 13">Cytoplasm</location>
    </subcellularLocation>
</comment>
<feature type="domain" description="Helicase C-terminal" evidence="17">
    <location>
        <begin position="451"/>
        <end position="613"/>
    </location>
</feature>
<dbReference type="Pfam" id="PF00271">
    <property type="entry name" value="Helicase_C"/>
    <property type="match status" value="1"/>
</dbReference>
<dbReference type="InterPro" id="IPR041471">
    <property type="entry name" value="UvrB_inter"/>
</dbReference>
<reference evidence="19" key="1">
    <citation type="submission" date="2018-02" db="EMBL/GenBank/DDBJ databases">
        <authorList>
            <person name="Holder M.E."/>
            <person name="Ajami N.J."/>
            <person name="Petrosino J.F."/>
        </authorList>
    </citation>
    <scope>NUCLEOTIDE SEQUENCE [LARGE SCALE GENOMIC DNA]</scope>
    <source>
        <strain evidence="19">CCUG 47711</strain>
    </source>
</reference>